<dbReference type="FunFam" id="3.40.1030.10:FF:000003">
    <property type="entry name" value="Pyrimidine-nucleoside phosphorylase"/>
    <property type="match status" value="1"/>
</dbReference>
<comment type="similarity">
    <text evidence="1 5">Belongs to the thymidine/pyrimidine-nucleoside phosphorylase family.</text>
</comment>
<dbReference type="Proteomes" id="UP000008672">
    <property type="component" value="Unassembled WGS sequence"/>
</dbReference>
<evidence type="ECO:0000256" key="1">
    <source>
        <dbReference type="ARBA" id="ARBA00006915"/>
    </source>
</evidence>
<dbReference type="InterPro" id="IPR000312">
    <property type="entry name" value="Glycosyl_Trfase_fam3"/>
</dbReference>
<dbReference type="GeneTree" id="ENSGT00390000009250"/>
<dbReference type="SMART" id="SM00941">
    <property type="entry name" value="PYNP_C"/>
    <property type="match status" value="1"/>
</dbReference>
<dbReference type="Pfam" id="PF00591">
    <property type="entry name" value="Glycos_transf_3"/>
    <property type="match status" value="1"/>
</dbReference>
<evidence type="ECO:0000313" key="8">
    <source>
        <dbReference type="Proteomes" id="UP000008672"/>
    </source>
</evidence>
<reference evidence="8" key="1">
    <citation type="submission" date="2011-08" db="EMBL/GenBank/DDBJ databases">
        <title>The draft genome of Latimeria chalumnae.</title>
        <authorList>
            <person name="Di Palma F."/>
            <person name="Alfoldi J."/>
            <person name="Johnson J."/>
            <person name="Berlin A."/>
            <person name="Gnerre S."/>
            <person name="Jaffe D."/>
            <person name="MacCallum I."/>
            <person name="Young S."/>
            <person name="Walker B.J."/>
            <person name="Lander E."/>
            <person name="Lindblad-Toh K."/>
        </authorList>
    </citation>
    <scope>NUCLEOTIDE SEQUENCE [LARGE SCALE GENOMIC DNA]</scope>
    <source>
        <strain evidence="8">Wild caught</strain>
    </source>
</reference>
<dbReference type="Gene3D" id="1.20.970.10">
    <property type="entry name" value="Transferase, Pyrimidine Nucleoside Phosphorylase, Chain C"/>
    <property type="match status" value="1"/>
</dbReference>
<proteinExistence type="inferred from homology"/>
<organism evidence="7 8">
    <name type="scientific">Latimeria chalumnae</name>
    <name type="common">Coelacanth</name>
    <dbReference type="NCBI Taxonomy" id="7897"/>
    <lineage>
        <taxon>Eukaryota</taxon>
        <taxon>Metazoa</taxon>
        <taxon>Chordata</taxon>
        <taxon>Craniata</taxon>
        <taxon>Vertebrata</taxon>
        <taxon>Euteleostomi</taxon>
        <taxon>Coelacanthiformes</taxon>
        <taxon>Coelacanthidae</taxon>
        <taxon>Latimeria</taxon>
    </lineage>
</organism>
<sequence length="467" mass="50648">METQMNSPFMDTQKEELSIPRLIRRKRDGEELQGEEICYFVQAVKEGTIQESQIGALLMAIWQHGMEQQEILAMIKEMMVSGTVLQWPKEWCGIVVDKHSTGGVGDKVSLPLAPALAACGYKVPMISGRGLAHTGGTLDKMESVPGFNVDQSPEQITQMLEDVGCCIVGQADSLVPADKILYAIRDITSTVDSLPLITASIMSKKGAESLSALILDVKYGSAALYKSIESARELAHSLVRVGKHLGICTTAVLSKMDNPIGQNIGNSLEVMESIECLKGRGPADLRGLVTSLGAHLLYMCRKADTLQSGMEQIGRVLDNGTALLKFQAMLEAQGVQAGIARSLCQGNGDVDYFRVMGRAQHQEELRAEKEGVVEAIWAMPLAEMCHELGAGRTKAGTPINHRVGIELLVSLGDHVQKGSPWIRVHRGFPALTDNQKSHLQEALVIGNGKNFTTCSRISEVITSESIE</sequence>
<evidence type="ECO:0000256" key="5">
    <source>
        <dbReference type="PIRNR" id="PIRNR000478"/>
    </source>
</evidence>
<dbReference type="GO" id="GO:0009032">
    <property type="term" value="F:thymidine phosphorylase activity"/>
    <property type="evidence" value="ECO:0007669"/>
    <property type="project" value="UniProtKB-UniRule"/>
</dbReference>
<dbReference type="EMBL" id="AFYH01147538">
    <property type="status" value="NOT_ANNOTATED_CDS"/>
    <property type="molecule type" value="Genomic_DNA"/>
</dbReference>
<reference evidence="7" key="2">
    <citation type="submission" date="2025-08" db="UniProtKB">
        <authorList>
            <consortium name="Ensembl"/>
        </authorList>
    </citation>
    <scope>IDENTIFICATION</scope>
</reference>
<accession>M3XJ19</accession>
<comment type="function">
    <text evidence="5">Catalyzes the reversible phosphorolysis of thymidine. The produced molecules are then utilized as carbon and energy sources or in the rescue of pyrimidine bases for nucleotide synthesis.</text>
</comment>
<feature type="domain" description="Pyrimidine nucleoside phosphorylase C-terminal" evidence="6">
    <location>
        <begin position="372"/>
        <end position="446"/>
    </location>
</feature>
<dbReference type="PIRSF" id="PIRSF000478">
    <property type="entry name" value="TP_PyNP"/>
    <property type="match status" value="1"/>
</dbReference>
<gene>
    <name evidence="7" type="primary">TYMP</name>
</gene>
<dbReference type="Ensembl" id="ENSLACT00000026090.1">
    <property type="protein sequence ID" value="ENSLACP00000022725.1"/>
    <property type="gene ID" value="ENSLACG00000012812.2"/>
</dbReference>
<dbReference type="GO" id="GO:0006206">
    <property type="term" value="P:pyrimidine nucleobase metabolic process"/>
    <property type="evidence" value="ECO:0007669"/>
    <property type="project" value="InterPro"/>
</dbReference>
<evidence type="ECO:0000259" key="6">
    <source>
        <dbReference type="SMART" id="SM00941"/>
    </source>
</evidence>
<dbReference type="InterPro" id="IPR017872">
    <property type="entry name" value="Pyrmidine_PPase_CS"/>
</dbReference>
<comment type="catalytic activity">
    <reaction evidence="5">
        <text>thymidine + phosphate = 2-deoxy-alpha-D-ribose 1-phosphate + thymine</text>
        <dbReference type="Rhea" id="RHEA:16037"/>
        <dbReference type="ChEBI" id="CHEBI:17748"/>
        <dbReference type="ChEBI" id="CHEBI:17821"/>
        <dbReference type="ChEBI" id="CHEBI:43474"/>
        <dbReference type="ChEBI" id="CHEBI:57259"/>
        <dbReference type="EC" id="2.4.2.4"/>
    </reaction>
</comment>
<dbReference type="Pfam" id="PF07831">
    <property type="entry name" value="PYNP_C"/>
    <property type="match status" value="1"/>
</dbReference>
<dbReference type="EMBL" id="AFYH01147536">
    <property type="status" value="NOT_ANNOTATED_CDS"/>
    <property type="molecule type" value="Genomic_DNA"/>
</dbReference>
<dbReference type="Gene3D" id="3.90.1170.30">
    <property type="entry name" value="Pyrimidine nucleoside phosphorylase-like, C-terminal domain"/>
    <property type="match status" value="1"/>
</dbReference>
<dbReference type="UniPathway" id="UPA00578">
    <property type="reaction ID" value="UER00638"/>
</dbReference>
<dbReference type="Pfam" id="PF02885">
    <property type="entry name" value="Glycos_trans_3N"/>
    <property type="match status" value="1"/>
</dbReference>
<dbReference type="PROSITE" id="PS00647">
    <property type="entry name" value="THYMID_PHOSPHORYLASE"/>
    <property type="match status" value="1"/>
</dbReference>
<dbReference type="SUPFAM" id="SSF52418">
    <property type="entry name" value="Nucleoside phosphorylase/phosphoribosyltransferase catalytic domain"/>
    <property type="match status" value="1"/>
</dbReference>
<dbReference type="EMBL" id="AFYH01147534">
    <property type="status" value="NOT_ANNOTATED_CDS"/>
    <property type="molecule type" value="Genomic_DNA"/>
</dbReference>
<dbReference type="InterPro" id="IPR013102">
    <property type="entry name" value="PYNP_C"/>
</dbReference>
<dbReference type="GO" id="GO:0006213">
    <property type="term" value="P:pyrimidine nucleoside metabolic process"/>
    <property type="evidence" value="ECO:0007669"/>
    <property type="project" value="UniProtKB-UniRule"/>
</dbReference>
<dbReference type="GO" id="GO:0005829">
    <property type="term" value="C:cytosol"/>
    <property type="evidence" value="ECO:0007669"/>
    <property type="project" value="TreeGrafter"/>
</dbReference>
<dbReference type="OrthoDB" id="445007at2759"/>
<dbReference type="NCBIfam" id="TIGR02644">
    <property type="entry name" value="Y_phosphoryl"/>
    <property type="match status" value="1"/>
</dbReference>
<evidence type="ECO:0000256" key="2">
    <source>
        <dbReference type="ARBA" id="ARBA00011738"/>
    </source>
</evidence>
<dbReference type="PANTHER" id="PTHR10515:SF0">
    <property type="entry name" value="THYMIDINE PHOSPHORYLASE"/>
    <property type="match status" value="1"/>
</dbReference>
<dbReference type="EMBL" id="AFYH01147533">
    <property type="status" value="NOT_ANNOTATED_CDS"/>
    <property type="molecule type" value="Genomic_DNA"/>
</dbReference>
<protein>
    <recommendedName>
        <fullName evidence="5">Thymidine phosphorylase</fullName>
        <shortName evidence="5">TP</shortName>
        <ecNumber evidence="5">2.4.2.4</ecNumber>
    </recommendedName>
    <alternativeName>
        <fullName evidence="5">TdRPase</fullName>
    </alternativeName>
</protein>
<dbReference type="EMBL" id="AFYH01147535">
    <property type="status" value="NOT_ANNOTATED_CDS"/>
    <property type="molecule type" value="Genomic_DNA"/>
</dbReference>
<comment type="subunit">
    <text evidence="2 5">Homodimer.</text>
</comment>
<dbReference type="SUPFAM" id="SSF54680">
    <property type="entry name" value="Pyrimidine nucleoside phosphorylase C-terminal domain"/>
    <property type="match status" value="1"/>
</dbReference>
<dbReference type="InterPro" id="IPR036566">
    <property type="entry name" value="PYNP-like_C_sf"/>
</dbReference>
<dbReference type="InterPro" id="IPR000053">
    <property type="entry name" value="Thymidine/pyrmidine_PPase"/>
</dbReference>
<dbReference type="EMBL" id="AFYH01147537">
    <property type="status" value="NOT_ANNOTATED_CDS"/>
    <property type="molecule type" value="Genomic_DNA"/>
</dbReference>
<keyword evidence="3 5" id="KW-0328">Glycosyltransferase</keyword>
<dbReference type="NCBIfam" id="NF004490">
    <property type="entry name" value="PRK05820.1"/>
    <property type="match status" value="1"/>
</dbReference>
<reference evidence="7" key="3">
    <citation type="submission" date="2025-09" db="UniProtKB">
        <authorList>
            <consortium name="Ensembl"/>
        </authorList>
    </citation>
    <scope>IDENTIFICATION</scope>
</reference>
<evidence type="ECO:0000313" key="7">
    <source>
        <dbReference type="Ensembl" id="ENSLACP00000022725.1"/>
    </source>
</evidence>
<keyword evidence="8" id="KW-1185">Reference proteome</keyword>
<dbReference type="Gene3D" id="3.40.1030.10">
    <property type="entry name" value="Nucleoside phosphorylase/phosphoribosyltransferase catalytic domain"/>
    <property type="match status" value="1"/>
</dbReference>
<dbReference type="GO" id="GO:0004645">
    <property type="term" value="F:1,4-alpha-oligoglucan phosphorylase activity"/>
    <property type="evidence" value="ECO:0007669"/>
    <property type="project" value="InterPro"/>
</dbReference>
<dbReference type="EC" id="2.4.2.4" evidence="5"/>
<name>M3XJ19_LATCH</name>
<dbReference type="InterPro" id="IPR035902">
    <property type="entry name" value="Nuc_phospho_transferase"/>
</dbReference>
<evidence type="ECO:0000256" key="3">
    <source>
        <dbReference type="ARBA" id="ARBA00022676"/>
    </source>
</evidence>
<dbReference type="InterPro" id="IPR036320">
    <property type="entry name" value="Glycosyl_Trfase_fam3_N_dom_sf"/>
</dbReference>
<dbReference type="AlphaFoldDB" id="M3XJ19"/>
<dbReference type="InterPro" id="IPR017459">
    <property type="entry name" value="Glycosyl_Trfase_fam3_N_dom"/>
</dbReference>
<dbReference type="InterPro" id="IPR018090">
    <property type="entry name" value="Pyrmidine_PPas_bac/euk"/>
</dbReference>
<comment type="pathway">
    <text evidence="5">Pyrimidine metabolism; dTMP biosynthesis via salvage pathway; dTMP from thymine: step 1/2.</text>
</comment>
<keyword evidence="4 5" id="KW-0808">Transferase</keyword>
<dbReference type="SUPFAM" id="SSF47648">
    <property type="entry name" value="Nucleoside phosphorylase/phosphoribosyltransferase N-terminal domain"/>
    <property type="match status" value="1"/>
</dbReference>
<dbReference type="PANTHER" id="PTHR10515">
    <property type="entry name" value="THYMIDINE PHOSPHORYLASE"/>
    <property type="match status" value="1"/>
</dbReference>
<evidence type="ECO:0000256" key="4">
    <source>
        <dbReference type="ARBA" id="ARBA00022679"/>
    </source>
</evidence>
<dbReference type="FunFam" id="3.90.1170.30:FF:000003">
    <property type="entry name" value="Thymidine phosphorylase"/>
    <property type="match status" value="1"/>
</dbReference>